<evidence type="ECO:0000313" key="3">
    <source>
        <dbReference type="Proteomes" id="UP001172630"/>
    </source>
</evidence>
<keyword evidence="2" id="KW-0032">Aminotransferase</keyword>
<dbReference type="GO" id="GO:0008483">
    <property type="term" value="F:transaminase activity"/>
    <property type="evidence" value="ECO:0007669"/>
    <property type="project" value="UniProtKB-KW"/>
</dbReference>
<dbReference type="InterPro" id="IPR051446">
    <property type="entry name" value="HTH_trans_reg/aminotransferase"/>
</dbReference>
<dbReference type="InterPro" id="IPR015422">
    <property type="entry name" value="PyrdxlP-dep_Trfase_small"/>
</dbReference>
<comment type="caution">
    <text evidence="2">The sequence shown here is derived from an EMBL/GenBank/DDBJ whole genome shotgun (WGS) entry which is preliminary data.</text>
</comment>
<keyword evidence="2" id="KW-0808">Transferase</keyword>
<feature type="domain" description="Aminotransferase class I/classII large" evidence="1">
    <location>
        <begin position="65"/>
        <end position="361"/>
    </location>
</feature>
<dbReference type="Gene3D" id="3.90.1150.10">
    <property type="entry name" value="Aspartate Aminotransferase, domain 1"/>
    <property type="match status" value="1"/>
</dbReference>
<dbReference type="EMBL" id="JARFYN010000077">
    <property type="protein sequence ID" value="MDL2410344.1"/>
    <property type="molecule type" value="Genomic_DNA"/>
</dbReference>
<evidence type="ECO:0000259" key="1">
    <source>
        <dbReference type="Pfam" id="PF00155"/>
    </source>
</evidence>
<proteinExistence type="predicted"/>
<dbReference type="PANTHER" id="PTHR46577:SF1">
    <property type="entry name" value="HTH-TYPE TRANSCRIPTIONAL REGULATORY PROTEIN GABR"/>
    <property type="match status" value="1"/>
</dbReference>
<name>A0ABT7KSA8_9HYPH</name>
<dbReference type="InterPro" id="IPR004839">
    <property type="entry name" value="Aminotransferase_I/II_large"/>
</dbReference>
<dbReference type="CDD" id="cd00609">
    <property type="entry name" value="AAT_like"/>
    <property type="match status" value="1"/>
</dbReference>
<dbReference type="SUPFAM" id="SSF53383">
    <property type="entry name" value="PLP-dependent transferases"/>
    <property type="match status" value="1"/>
</dbReference>
<keyword evidence="3" id="KW-1185">Reference proteome</keyword>
<dbReference type="Proteomes" id="UP001172630">
    <property type="component" value="Unassembled WGS sequence"/>
</dbReference>
<organism evidence="2 3">
    <name type="scientific">Rhizobium calliandrae</name>
    <dbReference type="NCBI Taxonomy" id="1312182"/>
    <lineage>
        <taxon>Bacteria</taxon>
        <taxon>Pseudomonadati</taxon>
        <taxon>Pseudomonadota</taxon>
        <taxon>Alphaproteobacteria</taxon>
        <taxon>Hyphomicrobiales</taxon>
        <taxon>Rhizobiaceae</taxon>
        <taxon>Rhizobium/Agrobacterium group</taxon>
        <taxon>Rhizobium</taxon>
    </lineage>
</organism>
<dbReference type="InterPro" id="IPR015424">
    <property type="entry name" value="PyrdxlP-dep_Trfase"/>
</dbReference>
<sequence>MNEVKEIGTNFIVGTAQAAIDFGRNFPPPSPLVATYLNSALEELTSFDSASAIRFPRFTGTDRDRAAGAALLARRLGAPPSIDKIVMANGSQSIVGMLMGTLIGPGGMLLTEALTYPAIKPLASLFGIGLRPVEIDEEGLLPDELEKACSELGDRACALYCMPTFHNPTSATMSPKRRTEIAAVARRRDVWIIEDDIYGMLPAAAPPPLSTFAPERTWYMFGLSKSLAAQLRVAYVVAPDSTTAQRVFWPSIKTTNWMVAPLVAEVATRWIENGAANAILKSVRGEIDLRQVIVREELAPWAVRVPRFCYHVWLQLSEAWSAGRFADEVRSRGVAVGTGESFSVIPGEYQKMIRIGIGVPPNQGTLRDGLKILKETYDRMP</sequence>
<protein>
    <submittedName>
        <fullName evidence="2">PLP-dependent aminotransferase family protein</fullName>
    </submittedName>
</protein>
<accession>A0ABT7KSA8</accession>
<gene>
    <name evidence="2" type="ORF">PY650_33045</name>
</gene>
<dbReference type="Gene3D" id="3.40.640.10">
    <property type="entry name" value="Type I PLP-dependent aspartate aminotransferase-like (Major domain)"/>
    <property type="match status" value="1"/>
</dbReference>
<dbReference type="RefSeq" id="WP_285884181.1">
    <property type="nucleotide sequence ID" value="NZ_JARFYN010000077.1"/>
</dbReference>
<dbReference type="InterPro" id="IPR015421">
    <property type="entry name" value="PyrdxlP-dep_Trfase_major"/>
</dbReference>
<reference evidence="2" key="1">
    <citation type="submission" date="2023-06" db="EMBL/GenBank/DDBJ databases">
        <title>Phylogenetic Diversity of Rhizobium strains.</title>
        <authorList>
            <person name="Moura F.T."/>
            <person name="Helene L.C.F."/>
            <person name="Hungria M."/>
        </authorList>
    </citation>
    <scope>NUCLEOTIDE SEQUENCE</scope>
    <source>
        <strain evidence="2">CCGE524</strain>
    </source>
</reference>
<dbReference type="Pfam" id="PF00155">
    <property type="entry name" value="Aminotran_1_2"/>
    <property type="match status" value="1"/>
</dbReference>
<dbReference type="PANTHER" id="PTHR46577">
    <property type="entry name" value="HTH-TYPE TRANSCRIPTIONAL REGULATORY PROTEIN GABR"/>
    <property type="match status" value="1"/>
</dbReference>
<evidence type="ECO:0000313" key="2">
    <source>
        <dbReference type="EMBL" id="MDL2410344.1"/>
    </source>
</evidence>